<keyword evidence="2" id="KW-1133">Transmembrane helix</keyword>
<evidence type="ECO:0000256" key="1">
    <source>
        <dbReference type="SAM" id="MobiDB-lite"/>
    </source>
</evidence>
<comment type="caution">
    <text evidence="3">The sequence shown here is derived from an EMBL/GenBank/DDBJ whole genome shotgun (WGS) entry which is preliminary data.</text>
</comment>
<keyword evidence="2" id="KW-0472">Membrane</keyword>
<dbReference type="AlphaFoldDB" id="A0AAN8ILY0"/>
<sequence>MAAVEYPIKYGGAGLTRFDEDEHETKEGTTKQSAGSLKRARAGSEGGGCKCAEIIMIIIAVLCVVAVVLSIWQFRFEHIGYIILYAILAIVIIVGFVTKSSFCMLIAMIIFVITVIIFSLLLAIIIYGAITTNEPILDRIVAVIVGIVGVVLPLIACCSANTLRQEYA</sequence>
<name>A0AAN8ILY0_TRICO</name>
<dbReference type="EMBL" id="WIXE01014577">
    <property type="protein sequence ID" value="KAK5974177.1"/>
    <property type="molecule type" value="Genomic_DNA"/>
</dbReference>
<feature type="transmembrane region" description="Helical" evidence="2">
    <location>
        <begin position="105"/>
        <end position="128"/>
    </location>
</feature>
<evidence type="ECO:0000313" key="3">
    <source>
        <dbReference type="EMBL" id="KAK5974177.1"/>
    </source>
</evidence>
<feature type="transmembrane region" description="Helical" evidence="2">
    <location>
        <begin position="140"/>
        <end position="163"/>
    </location>
</feature>
<protein>
    <recommendedName>
        <fullName evidence="5">Transmembrane protein</fullName>
    </recommendedName>
</protein>
<organism evidence="3 4">
    <name type="scientific">Trichostrongylus colubriformis</name>
    <name type="common">Black scour worm</name>
    <dbReference type="NCBI Taxonomy" id="6319"/>
    <lineage>
        <taxon>Eukaryota</taxon>
        <taxon>Metazoa</taxon>
        <taxon>Ecdysozoa</taxon>
        <taxon>Nematoda</taxon>
        <taxon>Chromadorea</taxon>
        <taxon>Rhabditida</taxon>
        <taxon>Rhabditina</taxon>
        <taxon>Rhabditomorpha</taxon>
        <taxon>Strongyloidea</taxon>
        <taxon>Trichostrongylidae</taxon>
        <taxon>Trichostrongylus</taxon>
    </lineage>
</organism>
<evidence type="ECO:0000256" key="2">
    <source>
        <dbReference type="SAM" id="Phobius"/>
    </source>
</evidence>
<evidence type="ECO:0008006" key="5">
    <source>
        <dbReference type="Google" id="ProtNLM"/>
    </source>
</evidence>
<keyword evidence="2" id="KW-0812">Transmembrane</keyword>
<feature type="region of interest" description="Disordered" evidence="1">
    <location>
        <begin position="21"/>
        <end position="45"/>
    </location>
</feature>
<proteinExistence type="predicted"/>
<gene>
    <name evidence="3" type="ORF">GCK32_009658</name>
</gene>
<reference evidence="3 4" key="1">
    <citation type="submission" date="2019-10" db="EMBL/GenBank/DDBJ databases">
        <title>Assembly and Annotation for the nematode Trichostrongylus colubriformis.</title>
        <authorList>
            <person name="Martin J."/>
        </authorList>
    </citation>
    <scope>NUCLEOTIDE SEQUENCE [LARGE SCALE GENOMIC DNA]</scope>
    <source>
        <strain evidence="3">G859</strain>
        <tissue evidence="3">Whole worm</tissue>
    </source>
</reference>
<feature type="transmembrane region" description="Helical" evidence="2">
    <location>
        <begin position="78"/>
        <end position="98"/>
    </location>
</feature>
<accession>A0AAN8ILY0</accession>
<feature type="transmembrane region" description="Helical" evidence="2">
    <location>
        <begin position="51"/>
        <end position="72"/>
    </location>
</feature>
<keyword evidence="4" id="KW-1185">Reference proteome</keyword>
<dbReference type="Proteomes" id="UP001331761">
    <property type="component" value="Unassembled WGS sequence"/>
</dbReference>
<evidence type="ECO:0000313" key="4">
    <source>
        <dbReference type="Proteomes" id="UP001331761"/>
    </source>
</evidence>